<evidence type="ECO:0000256" key="2">
    <source>
        <dbReference type="ARBA" id="ARBA00022741"/>
    </source>
</evidence>
<dbReference type="CDD" id="cd02201">
    <property type="entry name" value="FtsZ_type1"/>
    <property type="match status" value="1"/>
</dbReference>
<evidence type="ECO:0000313" key="7">
    <source>
        <dbReference type="EMBL" id="RLE08696.1"/>
    </source>
</evidence>
<evidence type="ECO:0000256" key="3">
    <source>
        <dbReference type="ARBA" id="ARBA00023134"/>
    </source>
</evidence>
<dbReference type="GO" id="GO:0000917">
    <property type="term" value="P:division septum assembly"/>
    <property type="evidence" value="ECO:0007669"/>
    <property type="project" value="UniProtKB-KW"/>
</dbReference>
<proteinExistence type="inferred from homology"/>
<keyword evidence="4" id="KW-0132">Cell division</keyword>
<dbReference type="GO" id="GO:0043093">
    <property type="term" value="P:FtsZ-dependent cytokinesis"/>
    <property type="evidence" value="ECO:0007669"/>
    <property type="project" value="UniProtKB-UniRule"/>
</dbReference>
<feature type="binding site" evidence="4">
    <location>
        <position position="150"/>
    </location>
    <ligand>
        <name>GTP</name>
        <dbReference type="ChEBI" id="CHEBI:37565"/>
    </ligand>
</feature>
<feature type="domain" description="Tubulin/FtsZ GTPase" evidence="5">
    <location>
        <begin position="24"/>
        <end position="216"/>
    </location>
</feature>
<reference evidence="7 8" key="1">
    <citation type="submission" date="2018-06" db="EMBL/GenBank/DDBJ databases">
        <title>Extensive metabolic versatility and redundancy in microbially diverse, dynamic hydrothermal sediments.</title>
        <authorList>
            <person name="Dombrowski N."/>
            <person name="Teske A."/>
            <person name="Baker B.J."/>
        </authorList>
    </citation>
    <scope>NUCLEOTIDE SEQUENCE [LARGE SCALE GENOMIC DNA]</scope>
    <source>
        <strain evidence="7">B7_G13</strain>
    </source>
</reference>
<dbReference type="GO" id="GO:0032153">
    <property type="term" value="C:cell division site"/>
    <property type="evidence" value="ECO:0007669"/>
    <property type="project" value="UniProtKB-UniRule"/>
</dbReference>
<dbReference type="InterPro" id="IPR008280">
    <property type="entry name" value="Tub_FtsZ_C"/>
</dbReference>
<name>A0A662D1Y3_UNCAE</name>
<keyword evidence="4" id="KW-0717">Septation</keyword>
<dbReference type="GO" id="GO:0051258">
    <property type="term" value="P:protein polymerization"/>
    <property type="evidence" value="ECO:0007669"/>
    <property type="project" value="UniProtKB-UniRule"/>
</dbReference>
<dbReference type="InterPro" id="IPR000158">
    <property type="entry name" value="Cell_div_FtsZ"/>
</dbReference>
<evidence type="ECO:0000259" key="5">
    <source>
        <dbReference type="SMART" id="SM00864"/>
    </source>
</evidence>
<keyword evidence="4" id="KW-0131">Cell cycle</keyword>
<comment type="function">
    <text evidence="4">Essential cell division protein that forms a contractile ring structure (Z ring) at the future cell division site. The regulation of the ring assembly controls the timing and the location of cell division. One of the functions of the FtsZ ring is to recruit other cell division proteins to the septum to produce a new cell wall between the dividing cells. Binds GTP and shows GTPase activity.</text>
</comment>
<dbReference type="GO" id="GO:0005525">
    <property type="term" value="F:GTP binding"/>
    <property type="evidence" value="ECO:0007669"/>
    <property type="project" value="UniProtKB-UniRule"/>
</dbReference>
<feature type="domain" description="Tubulin/FtsZ 2-layer sandwich" evidence="6">
    <location>
        <begin position="218"/>
        <end position="334"/>
    </location>
</feature>
<dbReference type="Proteomes" id="UP000277457">
    <property type="component" value="Unassembled WGS sequence"/>
</dbReference>
<dbReference type="Gene3D" id="3.40.50.1440">
    <property type="entry name" value="Tubulin/FtsZ, GTPase domain"/>
    <property type="match status" value="1"/>
</dbReference>
<comment type="subunit">
    <text evidence="4">Homodimer. Polymerizes to form a dynamic ring structure in a strictly GTP-dependent manner. Interacts directly with several other division proteins.</text>
</comment>
<feature type="binding site" evidence="4">
    <location>
        <begin position="119"/>
        <end position="121"/>
    </location>
    <ligand>
        <name>GTP</name>
        <dbReference type="ChEBI" id="CHEBI:37565"/>
    </ligand>
</feature>
<dbReference type="SUPFAM" id="SSF55307">
    <property type="entry name" value="Tubulin C-terminal domain-like"/>
    <property type="match status" value="1"/>
</dbReference>
<dbReference type="InterPro" id="IPR024757">
    <property type="entry name" value="FtsZ_C"/>
</dbReference>
<keyword evidence="4" id="KW-0963">Cytoplasm</keyword>
<feature type="binding site" evidence="4">
    <location>
        <position position="154"/>
    </location>
    <ligand>
        <name>GTP</name>
        <dbReference type="ChEBI" id="CHEBI:37565"/>
    </ligand>
</feature>
<feature type="binding site" evidence="4">
    <location>
        <begin position="32"/>
        <end position="36"/>
    </location>
    <ligand>
        <name>GTP</name>
        <dbReference type="ChEBI" id="CHEBI:37565"/>
    </ligand>
</feature>
<dbReference type="InterPro" id="IPR036525">
    <property type="entry name" value="Tubulin/FtsZ_GTPase_sf"/>
</dbReference>
<dbReference type="AlphaFoldDB" id="A0A662D1Y3"/>
<protein>
    <recommendedName>
        <fullName evidence="4">Cell division protein FtsZ</fullName>
    </recommendedName>
</protein>
<dbReference type="Pfam" id="PF00091">
    <property type="entry name" value="Tubulin"/>
    <property type="match status" value="1"/>
</dbReference>
<evidence type="ECO:0000259" key="6">
    <source>
        <dbReference type="SMART" id="SM00865"/>
    </source>
</evidence>
<feature type="binding site" evidence="4">
    <location>
        <position position="198"/>
    </location>
    <ligand>
        <name>GTP</name>
        <dbReference type="ChEBI" id="CHEBI:37565"/>
    </ligand>
</feature>
<organism evidence="7 8">
    <name type="scientific">Aerophobetes bacterium</name>
    <dbReference type="NCBI Taxonomy" id="2030807"/>
    <lineage>
        <taxon>Bacteria</taxon>
        <taxon>Candidatus Aerophobota</taxon>
    </lineage>
</organism>
<dbReference type="PRINTS" id="PR00423">
    <property type="entry name" value="CELLDVISFTSZ"/>
</dbReference>
<dbReference type="PANTHER" id="PTHR30314">
    <property type="entry name" value="CELL DIVISION PROTEIN FTSZ-RELATED"/>
    <property type="match status" value="1"/>
</dbReference>
<accession>A0A662D1Y3</accession>
<dbReference type="Pfam" id="PF12327">
    <property type="entry name" value="FtsZ_C"/>
    <property type="match status" value="1"/>
</dbReference>
<keyword evidence="2 4" id="KW-0547">Nucleotide-binding</keyword>
<dbReference type="PANTHER" id="PTHR30314:SF3">
    <property type="entry name" value="MITOCHONDRIAL DIVISION PROTEIN FSZA"/>
    <property type="match status" value="1"/>
</dbReference>
<dbReference type="SMART" id="SM00865">
    <property type="entry name" value="Tubulin_C"/>
    <property type="match status" value="1"/>
</dbReference>
<comment type="caution">
    <text evidence="7">The sequence shown here is derived from an EMBL/GenBank/DDBJ whole genome shotgun (WGS) entry which is preliminary data.</text>
</comment>
<dbReference type="InterPro" id="IPR018316">
    <property type="entry name" value="Tubulin/FtsZ_2-layer-sand-dom"/>
</dbReference>
<dbReference type="SMART" id="SM00864">
    <property type="entry name" value="Tubulin"/>
    <property type="match status" value="1"/>
</dbReference>
<evidence type="ECO:0000256" key="1">
    <source>
        <dbReference type="ARBA" id="ARBA00009690"/>
    </source>
</evidence>
<dbReference type="HAMAP" id="MF_00909">
    <property type="entry name" value="FtsZ"/>
    <property type="match status" value="1"/>
</dbReference>
<dbReference type="SUPFAM" id="SSF52490">
    <property type="entry name" value="Tubulin nucleotide-binding domain-like"/>
    <property type="match status" value="1"/>
</dbReference>
<dbReference type="GO" id="GO:0003924">
    <property type="term" value="F:GTPase activity"/>
    <property type="evidence" value="ECO:0007669"/>
    <property type="project" value="UniProtKB-UniRule"/>
</dbReference>
<dbReference type="EMBL" id="QMPY01000011">
    <property type="protein sequence ID" value="RLE08696.1"/>
    <property type="molecule type" value="Genomic_DNA"/>
</dbReference>
<gene>
    <name evidence="4" type="primary">ftsZ</name>
    <name evidence="7" type="ORF">DRZ78_00575</name>
</gene>
<dbReference type="GO" id="GO:0005737">
    <property type="term" value="C:cytoplasm"/>
    <property type="evidence" value="ECO:0007669"/>
    <property type="project" value="UniProtKB-SubCell"/>
</dbReference>
<sequence length="365" mass="39545">MIEFDSASSESSGKLGQRVSPSIQVKVLGIGGAGCNILSRLNSQISPRMEFIALNTDRESLRRCKVKKKLQLGNSVTRGWGTGGDANLAKQIALEERDSIEGVLEGVDLTLLVSGLGKGTGTGVSPVISQIAKEMGSLTVGFFVLPFSFEGERRISQAKKGLEELEKVVDAVMIVPNDDLLRDADENFSLKDGFKRIDNILGETIEAMDNLLFCPGLIDLNFADIKAFLERKGRLGVSVSRGSGRMAAQGVAKNALSVIGEGSLSKVEGILLHIRGGESLSLMDVERAVSLIRKSIPSQAEIIFGASVDHNLSKETVLTLMVMGGEMPLKMEEKSEGKIEQEEFDLKAYRSDDLDIPTFLRKRKN</sequence>
<keyword evidence="3 4" id="KW-0342">GTP-binding</keyword>
<evidence type="ECO:0000313" key="8">
    <source>
        <dbReference type="Proteomes" id="UP000277457"/>
    </source>
</evidence>
<dbReference type="InterPro" id="IPR045061">
    <property type="entry name" value="FtsZ/CetZ"/>
</dbReference>
<evidence type="ECO:0000256" key="4">
    <source>
        <dbReference type="HAMAP-Rule" id="MF_00909"/>
    </source>
</evidence>
<comment type="subcellular location">
    <subcellularLocation>
        <location evidence="4">Cytoplasm</location>
    </subcellularLocation>
    <text evidence="4">Assembles at midcell at the inner surface of the cytoplasmic membrane.</text>
</comment>
<dbReference type="InterPro" id="IPR003008">
    <property type="entry name" value="Tubulin_FtsZ_GTPase"/>
</dbReference>
<comment type="similarity">
    <text evidence="1 4">Belongs to the FtsZ family.</text>
</comment>